<keyword evidence="3" id="KW-1185">Reference proteome</keyword>
<feature type="compositionally biased region" description="Basic and acidic residues" evidence="1">
    <location>
        <begin position="286"/>
        <end position="300"/>
    </location>
</feature>
<feature type="compositionally biased region" description="Low complexity" evidence="1">
    <location>
        <begin position="301"/>
        <end position="310"/>
    </location>
</feature>
<dbReference type="Proteomes" id="UP001151760">
    <property type="component" value="Unassembled WGS sequence"/>
</dbReference>
<comment type="caution">
    <text evidence="2">The sequence shown here is derived from an EMBL/GenBank/DDBJ whole genome shotgun (WGS) entry which is preliminary data.</text>
</comment>
<sequence length="333" mass="37156">MLSPSTDTGIDSIFNLNTESTSLVDVLVTTIVETPFLSATTLPPPTIPLISHPQQTPIPTPTPVPSSSLQDLPNFGSLFGFDHRLKTLETNFSEFKQTNQFAIAVSSFPGIVDAYLANKMHEAIKTVVQLQSDRLRDEAQAKNADFINKLDDNNKKIIKDQVKEQVIAQVSKILPKIKKIVNEQLEAEVLTRLSNKSKTSHAVATNLYELELKKILIDKMESNKSIHRSDEQKNLHKALVDAYESDKLILDRYGDTVSFKRRRDDEVKDEEPSDGSNWGSKRRRAGKEPELTSEPKEKTSKTTGKSIEGSKSYHKSAGESAQAEEPMHTAKDL</sequence>
<evidence type="ECO:0000313" key="2">
    <source>
        <dbReference type="EMBL" id="GJT42736.1"/>
    </source>
</evidence>
<reference evidence="2" key="2">
    <citation type="submission" date="2022-01" db="EMBL/GenBank/DDBJ databases">
        <authorList>
            <person name="Yamashiro T."/>
            <person name="Shiraishi A."/>
            <person name="Satake H."/>
            <person name="Nakayama K."/>
        </authorList>
    </citation>
    <scope>NUCLEOTIDE SEQUENCE</scope>
</reference>
<name>A0ABQ5DX05_9ASTR</name>
<evidence type="ECO:0000256" key="1">
    <source>
        <dbReference type="SAM" id="MobiDB-lite"/>
    </source>
</evidence>
<protein>
    <submittedName>
        <fullName evidence="2">Uncharacterized protein</fullName>
    </submittedName>
</protein>
<gene>
    <name evidence="2" type="ORF">Tco_0951451</name>
</gene>
<evidence type="ECO:0000313" key="3">
    <source>
        <dbReference type="Proteomes" id="UP001151760"/>
    </source>
</evidence>
<reference evidence="2" key="1">
    <citation type="journal article" date="2022" name="Int. J. Mol. Sci.">
        <title>Draft Genome of Tanacetum Coccineum: Genomic Comparison of Closely Related Tanacetum-Family Plants.</title>
        <authorList>
            <person name="Yamashiro T."/>
            <person name="Shiraishi A."/>
            <person name="Nakayama K."/>
            <person name="Satake H."/>
        </authorList>
    </citation>
    <scope>NUCLEOTIDE SEQUENCE</scope>
</reference>
<feature type="region of interest" description="Disordered" evidence="1">
    <location>
        <begin position="262"/>
        <end position="333"/>
    </location>
</feature>
<dbReference type="EMBL" id="BQNB010015670">
    <property type="protein sequence ID" value="GJT42736.1"/>
    <property type="molecule type" value="Genomic_DNA"/>
</dbReference>
<organism evidence="2 3">
    <name type="scientific">Tanacetum coccineum</name>
    <dbReference type="NCBI Taxonomy" id="301880"/>
    <lineage>
        <taxon>Eukaryota</taxon>
        <taxon>Viridiplantae</taxon>
        <taxon>Streptophyta</taxon>
        <taxon>Embryophyta</taxon>
        <taxon>Tracheophyta</taxon>
        <taxon>Spermatophyta</taxon>
        <taxon>Magnoliopsida</taxon>
        <taxon>eudicotyledons</taxon>
        <taxon>Gunneridae</taxon>
        <taxon>Pentapetalae</taxon>
        <taxon>asterids</taxon>
        <taxon>campanulids</taxon>
        <taxon>Asterales</taxon>
        <taxon>Asteraceae</taxon>
        <taxon>Asteroideae</taxon>
        <taxon>Anthemideae</taxon>
        <taxon>Anthemidinae</taxon>
        <taxon>Tanacetum</taxon>
    </lineage>
</organism>
<accession>A0ABQ5DX05</accession>
<proteinExistence type="predicted"/>